<accession>A0A392QE72</accession>
<dbReference type="EMBL" id="LXQA010130568">
    <property type="protein sequence ID" value="MCI22448.1"/>
    <property type="molecule type" value="Genomic_DNA"/>
</dbReference>
<keyword evidence="2 5" id="KW-0812">Transmembrane</keyword>
<sequence length="59" mass="6667">LLTQGLAGIQPIDIPGIQNVDVTDHIEGHSSYLWATQRVLDELELETYYPVYNSILPKE</sequence>
<comment type="caution">
    <text evidence="5">The sequence shown here is derived from an EMBL/GenBank/DDBJ whole genome shotgun (WGS) entry which is preliminary data.</text>
</comment>
<evidence type="ECO:0000256" key="3">
    <source>
        <dbReference type="ARBA" id="ARBA00022989"/>
    </source>
</evidence>
<dbReference type="AlphaFoldDB" id="A0A392QE72"/>
<evidence type="ECO:0000256" key="1">
    <source>
        <dbReference type="ARBA" id="ARBA00004141"/>
    </source>
</evidence>
<dbReference type="PANTHER" id="PTHR17920:SF3">
    <property type="entry name" value="TRANSMEMBRANE AND COILED-COIL DOMAIN-CONTAINING PROTEIN 4"/>
    <property type="match status" value="1"/>
</dbReference>
<dbReference type="Proteomes" id="UP000265520">
    <property type="component" value="Unassembled WGS sequence"/>
</dbReference>
<feature type="non-terminal residue" evidence="5">
    <location>
        <position position="1"/>
    </location>
</feature>
<keyword evidence="3" id="KW-1133">Transmembrane helix</keyword>
<keyword evidence="4" id="KW-0472">Membrane</keyword>
<dbReference type="InterPro" id="IPR007941">
    <property type="entry name" value="DUF726"/>
</dbReference>
<organism evidence="5 6">
    <name type="scientific">Trifolium medium</name>
    <dbReference type="NCBI Taxonomy" id="97028"/>
    <lineage>
        <taxon>Eukaryota</taxon>
        <taxon>Viridiplantae</taxon>
        <taxon>Streptophyta</taxon>
        <taxon>Embryophyta</taxon>
        <taxon>Tracheophyta</taxon>
        <taxon>Spermatophyta</taxon>
        <taxon>Magnoliopsida</taxon>
        <taxon>eudicotyledons</taxon>
        <taxon>Gunneridae</taxon>
        <taxon>Pentapetalae</taxon>
        <taxon>rosids</taxon>
        <taxon>fabids</taxon>
        <taxon>Fabales</taxon>
        <taxon>Fabaceae</taxon>
        <taxon>Papilionoideae</taxon>
        <taxon>50 kb inversion clade</taxon>
        <taxon>NPAAA clade</taxon>
        <taxon>Hologalegina</taxon>
        <taxon>IRL clade</taxon>
        <taxon>Trifolieae</taxon>
        <taxon>Trifolium</taxon>
    </lineage>
</organism>
<evidence type="ECO:0000256" key="4">
    <source>
        <dbReference type="ARBA" id="ARBA00023136"/>
    </source>
</evidence>
<dbReference type="GO" id="GO:0016020">
    <property type="term" value="C:membrane"/>
    <property type="evidence" value="ECO:0007669"/>
    <property type="project" value="UniProtKB-SubCell"/>
</dbReference>
<keyword evidence="6" id="KW-1185">Reference proteome</keyword>
<evidence type="ECO:0000313" key="5">
    <source>
        <dbReference type="EMBL" id="MCI22448.1"/>
    </source>
</evidence>
<comment type="subcellular location">
    <subcellularLocation>
        <location evidence="1">Membrane</location>
        <topology evidence="1">Multi-pass membrane protein</topology>
    </subcellularLocation>
</comment>
<reference evidence="5 6" key="1">
    <citation type="journal article" date="2018" name="Front. Plant Sci.">
        <title>Red Clover (Trifolium pratense) and Zigzag Clover (T. medium) - A Picture of Genomic Similarities and Differences.</title>
        <authorList>
            <person name="Dluhosova J."/>
            <person name="Istvanek J."/>
            <person name="Nedelnik J."/>
            <person name="Repkova J."/>
        </authorList>
    </citation>
    <scope>NUCLEOTIDE SEQUENCE [LARGE SCALE GENOMIC DNA]</scope>
    <source>
        <strain evidence="6">cv. 10/8</strain>
        <tissue evidence="5">Leaf</tissue>
    </source>
</reference>
<proteinExistence type="predicted"/>
<evidence type="ECO:0000313" key="6">
    <source>
        <dbReference type="Proteomes" id="UP000265520"/>
    </source>
</evidence>
<evidence type="ECO:0000256" key="2">
    <source>
        <dbReference type="ARBA" id="ARBA00022692"/>
    </source>
</evidence>
<dbReference type="PANTHER" id="PTHR17920">
    <property type="entry name" value="TRANSMEMBRANE AND COILED-COIL DOMAIN-CONTAINING PROTEIN 4 TMCO4"/>
    <property type="match status" value="1"/>
</dbReference>
<name>A0A392QE72_9FABA</name>
<protein>
    <submittedName>
        <fullName evidence="5">Transmembrane and coiled-coil domain-containing protein 4-like</fullName>
    </submittedName>
</protein>
<dbReference type="Pfam" id="PF05277">
    <property type="entry name" value="DUF726"/>
    <property type="match status" value="1"/>
</dbReference>